<dbReference type="Pfam" id="PF06092">
    <property type="entry name" value="DUF943"/>
    <property type="match status" value="1"/>
</dbReference>
<sequence>MSVTINFRKLLATLFIIVALYNAWTLQNVNVLFVDHVWAGDYVIAVDHLPLTDRDKINWFNDNKKMLQNRYAISMEDFNEITIIEAVDGIKNVNSRWIDDYYCFNHIDSDYRCVDKSLQVNVTRAQDDTVTFYIHSFGGIYVQSTDGSVQKSNYERYFDDVDDRPGTSLDRWLFH</sequence>
<dbReference type="PATRIC" id="fig|379893.4.peg.1676"/>
<evidence type="ECO:0000313" key="2">
    <source>
        <dbReference type="Proteomes" id="UP000037393"/>
    </source>
</evidence>
<name>A0A0L0GJ92_9ENTR</name>
<comment type="caution">
    <text evidence="1">The sequence shown here is derived from an EMBL/GenBank/DDBJ whole genome shotgun (WGS) entry which is preliminary data.</text>
</comment>
<protein>
    <recommendedName>
        <fullName evidence="3">DUF943 family protein</fullName>
    </recommendedName>
</protein>
<gene>
    <name evidence="1" type="ORF">GM31_08215</name>
</gene>
<reference evidence="1 2" key="1">
    <citation type="journal article" date="2015" name="Appl. Environ. Microbiol.">
        <title>The Enterobacterium Trabulsiella odontotermitis Presents Novel Adaptations Related to Its Association with Fungus-Growing Termites.</title>
        <authorList>
            <person name="Sapountzis P."/>
            <person name="Gruntjes T."/>
            <person name="Otani S."/>
            <person name="Estevez J."/>
            <person name="da Costa R.R."/>
            <person name="Plunkett G.3rd."/>
            <person name="Perna N.T."/>
            <person name="Poulsen M."/>
        </authorList>
    </citation>
    <scope>NUCLEOTIDE SEQUENCE [LARGE SCALE GENOMIC DNA]</scope>
    <source>
        <strain evidence="1 2">12</strain>
    </source>
</reference>
<dbReference type="OrthoDB" id="5873202at2"/>
<dbReference type="EMBL" id="JNGI01000177">
    <property type="protein sequence ID" value="KNC89042.1"/>
    <property type="molecule type" value="Genomic_DNA"/>
</dbReference>
<dbReference type="InterPro" id="IPR010351">
    <property type="entry name" value="DUF943"/>
</dbReference>
<evidence type="ECO:0000313" key="1">
    <source>
        <dbReference type="EMBL" id="KNC89042.1"/>
    </source>
</evidence>
<evidence type="ECO:0008006" key="3">
    <source>
        <dbReference type="Google" id="ProtNLM"/>
    </source>
</evidence>
<proteinExistence type="predicted"/>
<dbReference type="Proteomes" id="UP000037393">
    <property type="component" value="Unassembled WGS sequence"/>
</dbReference>
<keyword evidence="2" id="KW-1185">Reference proteome</keyword>
<organism evidence="1 2">
    <name type="scientific">Trabulsiella odontotermitis</name>
    <dbReference type="NCBI Taxonomy" id="379893"/>
    <lineage>
        <taxon>Bacteria</taxon>
        <taxon>Pseudomonadati</taxon>
        <taxon>Pseudomonadota</taxon>
        <taxon>Gammaproteobacteria</taxon>
        <taxon>Enterobacterales</taxon>
        <taxon>Enterobacteriaceae</taxon>
        <taxon>Trabulsiella</taxon>
    </lineage>
</organism>
<dbReference type="AlphaFoldDB" id="A0A0L0GJ92"/>
<dbReference type="RefSeq" id="WP_049858002.1">
    <property type="nucleotide sequence ID" value="NZ_JNGI01000177.1"/>
</dbReference>
<accession>A0A0L0GJ92</accession>